<keyword evidence="1" id="KW-0560">Oxidoreductase</keyword>
<dbReference type="GO" id="GO:0016937">
    <property type="term" value="F:short-chain fatty acyl-CoA dehydrogenase activity"/>
    <property type="evidence" value="ECO:0007669"/>
    <property type="project" value="UniProtKB-EC"/>
</dbReference>
<dbReference type="EC" id="1.3.8.1" evidence="1"/>
<dbReference type="InterPro" id="IPR037069">
    <property type="entry name" value="AcylCoA_DH/ox_N_sf"/>
</dbReference>
<dbReference type="Gene3D" id="1.10.540.10">
    <property type="entry name" value="Acyl-CoA dehydrogenase/oxidase, N-terminal domain"/>
    <property type="match status" value="1"/>
</dbReference>
<dbReference type="SUPFAM" id="SSF56645">
    <property type="entry name" value="Acyl-CoA dehydrogenase NM domain-like"/>
    <property type="match status" value="1"/>
</dbReference>
<proteinExistence type="predicted"/>
<protein>
    <submittedName>
        <fullName evidence="1">Butyryl-CoA dehydrogenase</fullName>
        <ecNumber evidence="1">1.3.8.1</ecNumber>
    </submittedName>
</protein>
<dbReference type="PANTHER" id="PTHR43884:SF12">
    <property type="entry name" value="ISOVALERYL-COA DEHYDROGENASE, MITOCHONDRIAL-RELATED"/>
    <property type="match status" value="1"/>
</dbReference>
<accession>A0A6J4TV18</accession>
<reference evidence="1" key="1">
    <citation type="submission" date="2020-02" db="EMBL/GenBank/DDBJ databases">
        <authorList>
            <person name="Meier V. D."/>
        </authorList>
    </citation>
    <scope>NUCLEOTIDE SEQUENCE</scope>
    <source>
        <strain evidence="1">AVDCRST_MAG79</strain>
    </source>
</reference>
<dbReference type="Gene3D" id="2.40.110.10">
    <property type="entry name" value="Butyryl-CoA Dehydrogenase, subunit A, domain 2"/>
    <property type="match status" value="1"/>
</dbReference>
<gene>
    <name evidence="1" type="ORF">AVDCRST_MAG79-987</name>
</gene>
<dbReference type="EMBL" id="CADCWC010000171">
    <property type="protein sequence ID" value="CAA9531758.1"/>
    <property type="molecule type" value="Genomic_DNA"/>
</dbReference>
<dbReference type="AlphaFoldDB" id="A0A6J4TV18"/>
<dbReference type="InterPro" id="IPR046373">
    <property type="entry name" value="Acyl-CoA_Oxase/DH_mid-dom_sf"/>
</dbReference>
<dbReference type="PANTHER" id="PTHR43884">
    <property type="entry name" value="ACYL-COA DEHYDROGENASE"/>
    <property type="match status" value="1"/>
</dbReference>
<dbReference type="InterPro" id="IPR009100">
    <property type="entry name" value="AcylCoA_DH/oxidase_NM_dom_sf"/>
</dbReference>
<evidence type="ECO:0000313" key="1">
    <source>
        <dbReference type="EMBL" id="CAA9531758.1"/>
    </source>
</evidence>
<sequence length="347" mass="35760">MATESLAATTPALPAGLRDGVAARAAAVDAGAESPRRALEELASADLLALGAPGQAGTVADMAVVLADLAEVCLPTAFCAWGHRMAIEYLAPAGRPVVDDLLVMRRPGGSAMAAAFKAHLGLEPLPVTARREGDDLVLDGSIAWASNLHDDAVAVLAAGLEGGGEAIVALPIATPGVRVRPARGLLALDATASGGIRLEGVRVGTEAVYDEPLAAFVARVRRPFLVLQTAFCLGLARAALVAVESGLVGLGRELAEDAAALADTRDDVERRLSDLAERTDAPMRDVVSLRLDAAVLAREAVRVEAAVAGGRGYVGSSPTGRRLREAAFLPVQSPSEGQLRWELRQSA</sequence>
<dbReference type="GO" id="GO:0050660">
    <property type="term" value="F:flavin adenine dinucleotide binding"/>
    <property type="evidence" value="ECO:0007669"/>
    <property type="project" value="InterPro"/>
</dbReference>
<organism evidence="1">
    <name type="scientific">uncultured Thermoleophilia bacterium</name>
    <dbReference type="NCBI Taxonomy" id="1497501"/>
    <lineage>
        <taxon>Bacteria</taxon>
        <taxon>Bacillati</taxon>
        <taxon>Actinomycetota</taxon>
        <taxon>Thermoleophilia</taxon>
        <taxon>environmental samples</taxon>
    </lineage>
</organism>
<name>A0A6J4TV18_9ACTN</name>